<dbReference type="PATRIC" id="fig|1200352.3.peg.670"/>
<keyword evidence="3" id="KW-1185">Reference proteome</keyword>
<dbReference type="InterPro" id="IPR052712">
    <property type="entry name" value="Acid_resist_chaperone_HdeD"/>
</dbReference>
<dbReference type="eggNOG" id="COG3247">
    <property type="taxonomic scope" value="Bacteria"/>
</dbReference>
<protein>
    <recommendedName>
        <fullName evidence="4">HdeD family acid-resistance protein</fullName>
    </recommendedName>
</protein>
<evidence type="ECO:0000313" key="2">
    <source>
        <dbReference type="EMBL" id="AGP30321.1"/>
    </source>
</evidence>
<dbReference type="GO" id="GO:0005886">
    <property type="term" value="C:plasma membrane"/>
    <property type="evidence" value="ECO:0007669"/>
    <property type="project" value="TreeGrafter"/>
</dbReference>
<dbReference type="EMBL" id="CP003696">
    <property type="protein sequence ID" value="AGP30321.1"/>
    <property type="molecule type" value="Genomic_DNA"/>
</dbReference>
<feature type="transmembrane region" description="Helical" evidence="1">
    <location>
        <begin position="20"/>
        <end position="39"/>
    </location>
</feature>
<dbReference type="HOGENOM" id="CLU_091585_5_2_11"/>
<gene>
    <name evidence="2" type="ORF">A606_03340</name>
</gene>
<dbReference type="PANTHER" id="PTHR34989:SF1">
    <property type="entry name" value="PROTEIN HDED"/>
    <property type="match status" value="1"/>
</dbReference>
<dbReference type="OrthoDB" id="4407770at2"/>
<keyword evidence="1" id="KW-0812">Transmembrane</keyword>
<name>S4XCK0_9CORY</name>
<dbReference type="STRING" id="1200352.A606_03340"/>
<feature type="transmembrane region" description="Helical" evidence="1">
    <location>
        <begin position="74"/>
        <end position="94"/>
    </location>
</feature>
<sequence length="189" mass="19933">MSSPTNDLLQTLQQRGFRFLLWRGILAVLIGLLLLISPFGSATVFGIIVGVWMVLDGGVAAALSLQLRKQNAPWGWTMTEGIIQILAGIAIILFPVSFAVVSAFFILGFLAIGMVLSGVAQLSAPVQERSGWTIAVGLLDIVLGVVLGVFAITNPVSNVVSLAWMAGVAAMMFGIALIIVSVKVRNLGK</sequence>
<accession>S4XCK0</accession>
<feature type="transmembrane region" description="Helical" evidence="1">
    <location>
        <begin position="159"/>
        <end position="182"/>
    </location>
</feature>
<dbReference type="Proteomes" id="UP000014809">
    <property type="component" value="Chromosome"/>
</dbReference>
<dbReference type="AlphaFoldDB" id="S4XCK0"/>
<keyword evidence="1" id="KW-0472">Membrane</keyword>
<evidence type="ECO:0000313" key="3">
    <source>
        <dbReference type="Proteomes" id="UP000014809"/>
    </source>
</evidence>
<dbReference type="InterPro" id="IPR005325">
    <property type="entry name" value="DUF308_memb"/>
</dbReference>
<feature type="transmembrane region" description="Helical" evidence="1">
    <location>
        <begin position="132"/>
        <end position="153"/>
    </location>
</feature>
<evidence type="ECO:0000256" key="1">
    <source>
        <dbReference type="SAM" id="Phobius"/>
    </source>
</evidence>
<organism evidence="2 3">
    <name type="scientific">Corynebacterium terpenotabidum Y-11</name>
    <dbReference type="NCBI Taxonomy" id="1200352"/>
    <lineage>
        <taxon>Bacteria</taxon>
        <taxon>Bacillati</taxon>
        <taxon>Actinomycetota</taxon>
        <taxon>Actinomycetes</taxon>
        <taxon>Mycobacteriales</taxon>
        <taxon>Corynebacteriaceae</taxon>
        <taxon>Corynebacterium</taxon>
    </lineage>
</organism>
<keyword evidence="1" id="KW-1133">Transmembrane helix</keyword>
<proteinExistence type="predicted"/>
<dbReference type="PANTHER" id="PTHR34989">
    <property type="entry name" value="PROTEIN HDED"/>
    <property type="match status" value="1"/>
</dbReference>
<feature type="transmembrane region" description="Helical" evidence="1">
    <location>
        <begin position="100"/>
        <end position="120"/>
    </location>
</feature>
<dbReference type="Pfam" id="PF03729">
    <property type="entry name" value="DUF308"/>
    <property type="match status" value="2"/>
</dbReference>
<dbReference type="RefSeq" id="WP_020440684.1">
    <property type="nucleotide sequence ID" value="NC_021663.1"/>
</dbReference>
<evidence type="ECO:0008006" key="4">
    <source>
        <dbReference type="Google" id="ProtNLM"/>
    </source>
</evidence>
<feature type="transmembrane region" description="Helical" evidence="1">
    <location>
        <begin position="45"/>
        <end position="67"/>
    </location>
</feature>
<dbReference type="KEGG" id="cter:A606_03340"/>
<reference evidence="2 3" key="1">
    <citation type="submission" date="2012-06" db="EMBL/GenBank/DDBJ databases">
        <title>Complete genome sequence of Corynebacterium terpenotabidum Y-11 (=DSM 44721).</title>
        <authorList>
            <person name="Ruckert C."/>
            <person name="Albersmeier A."/>
            <person name="Al-Dilaimi A."/>
            <person name="Szczepanowski R."/>
            <person name="Kalinowski J."/>
        </authorList>
    </citation>
    <scope>NUCLEOTIDE SEQUENCE [LARGE SCALE GENOMIC DNA]</scope>
    <source>
        <strain evidence="2 3">Y-11</strain>
    </source>
</reference>